<keyword evidence="9" id="KW-1185">Reference proteome</keyword>
<dbReference type="CDD" id="cd01949">
    <property type="entry name" value="GGDEF"/>
    <property type="match status" value="1"/>
</dbReference>
<dbReference type="InterPro" id="IPR029787">
    <property type="entry name" value="Nucleotide_cyclase"/>
</dbReference>
<dbReference type="InterPro" id="IPR050469">
    <property type="entry name" value="Diguanylate_Cyclase"/>
</dbReference>
<evidence type="ECO:0000259" key="7">
    <source>
        <dbReference type="PROSITE" id="PS50887"/>
    </source>
</evidence>
<keyword evidence="4 6" id="KW-1133">Transmembrane helix</keyword>
<evidence type="ECO:0000313" key="8">
    <source>
        <dbReference type="EMBL" id="AQQ54556.1"/>
    </source>
</evidence>
<dbReference type="InterPro" id="IPR011620">
    <property type="entry name" value="Sig_transdc_His_kinase_LytS_TM"/>
</dbReference>
<organism evidence="8 9">
    <name type="scientific">Planococcus lenghuensis</name>
    <dbReference type="NCBI Taxonomy" id="2213202"/>
    <lineage>
        <taxon>Bacteria</taxon>
        <taxon>Bacillati</taxon>
        <taxon>Bacillota</taxon>
        <taxon>Bacilli</taxon>
        <taxon>Bacillales</taxon>
        <taxon>Caryophanaceae</taxon>
        <taxon>Planococcus</taxon>
    </lineage>
</organism>
<keyword evidence="2" id="KW-1003">Cell membrane</keyword>
<dbReference type="AlphaFoldDB" id="A0A1Q2L2B6"/>
<feature type="transmembrane region" description="Helical" evidence="6">
    <location>
        <begin position="139"/>
        <end position="159"/>
    </location>
</feature>
<dbReference type="GO" id="GO:0000155">
    <property type="term" value="F:phosphorelay sensor kinase activity"/>
    <property type="evidence" value="ECO:0007669"/>
    <property type="project" value="InterPro"/>
</dbReference>
<dbReference type="SMART" id="SM00267">
    <property type="entry name" value="GGDEF"/>
    <property type="match status" value="1"/>
</dbReference>
<evidence type="ECO:0000256" key="1">
    <source>
        <dbReference type="ARBA" id="ARBA00004651"/>
    </source>
</evidence>
<dbReference type="Gene3D" id="3.30.70.270">
    <property type="match status" value="1"/>
</dbReference>
<dbReference type="GO" id="GO:0071555">
    <property type="term" value="P:cell wall organization"/>
    <property type="evidence" value="ECO:0007669"/>
    <property type="project" value="InterPro"/>
</dbReference>
<dbReference type="KEGG" id="pmar:B0X71_16565"/>
<dbReference type="PROSITE" id="PS50887">
    <property type="entry name" value="GGDEF"/>
    <property type="match status" value="1"/>
</dbReference>
<keyword evidence="5 6" id="KW-0472">Membrane</keyword>
<dbReference type="Proteomes" id="UP000188184">
    <property type="component" value="Chromosome"/>
</dbReference>
<evidence type="ECO:0000313" key="9">
    <source>
        <dbReference type="Proteomes" id="UP000188184"/>
    </source>
</evidence>
<reference evidence="8 9" key="1">
    <citation type="submission" date="2017-02" db="EMBL/GenBank/DDBJ databases">
        <title>The complete genomic sequence of a novel cold adapted crude oil-degrading bacterium Planococcus qaidamina Y42.</title>
        <authorList>
            <person name="Yang R."/>
        </authorList>
    </citation>
    <scope>NUCLEOTIDE SEQUENCE [LARGE SCALE GENOMIC DNA]</scope>
    <source>
        <strain evidence="8 9">Y42</strain>
    </source>
</reference>
<feature type="transmembrane region" description="Helical" evidence="6">
    <location>
        <begin position="107"/>
        <end position="127"/>
    </location>
</feature>
<feature type="transmembrane region" description="Helical" evidence="6">
    <location>
        <begin position="7"/>
        <end position="25"/>
    </location>
</feature>
<dbReference type="PANTHER" id="PTHR45138:SF9">
    <property type="entry name" value="DIGUANYLATE CYCLASE DGCM-RELATED"/>
    <property type="match status" value="1"/>
</dbReference>
<dbReference type="Pfam" id="PF00990">
    <property type="entry name" value="GGDEF"/>
    <property type="match status" value="1"/>
</dbReference>
<evidence type="ECO:0000256" key="6">
    <source>
        <dbReference type="SAM" id="Phobius"/>
    </source>
</evidence>
<keyword evidence="3 6" id="KW-0812">Transmembrane</keyword>
<dbReference type="GO" id="GO:0043709">
    <property type="term" value="P:cell adhesion involved in single-species biofilm formation"/>
    <property type="evidence" value="ECO:0007669"/>
    <property type="project" value="TreeGrafter"/>
</dbReference>
<feature type="transmembrane region" description="Helical" evidence="6">
    <location>
        <begin position="71"/>
        <end position="95"/>
    </location>
</feature>
<dbReference type="GO" id="GO:0052621">
    <property type="term" value="F:diguanylate cyclase activity"/>
    <property type="evidence" value="ECO:0007669"/>
    <property type="project" value="TreeGrafter"/>
</dbReference>
<dbReference type="Pfam" id="PF07694">
    <property type="entry name" value="5TM-5TMR_LYT"/>
    <property type="match status" value="1"/>
</dbReference>
<evidence type="ECO:0000256" key="3">
    <source>
        <dbReference type="ARBA" id="ARBA00022692"/>
    </source>
</evidence>
<dbReference type="EMBL" id="CP019640">
    <property type="protein sequence ID" value="AQQ54556.1"/>
    <property type="molecule type" value="Genomic_DNA"/>
</dbReference>
<evidence type="ECO:0000256" key="2">
    <source>
        <dbReference type="ARBA" id="ARBA00022475"/>
    </source>
</evidence>
<dbReference type="PANTHER" id="PTHR45138">
    <property type="entry name" value="REGULATORY COMPONENTS OF SENSORY TRANSDUCTION SYSTEM"/>
    <property type="match status" value="1"/>
</dbReference>
<gene>
    <name evidence="8" type="ORF">B0X71_16565</name>
</gene>
<dbReference type="GO" id="GO:0005886">
    <property type="term" value="C:plasma membrane"/>
    <property type="evidence" value="ECO:0007669"/>
    <property type="project" value="UniProtKB-SubCell"/>
</dbReference>
<accession>A0A1Q2L2B6</accession>
<comment type="subcellular location">
    <subcellularLocation>
        <location evidence="1">Cell membrane</location>
        <topology evidence="1">Multi-pass membrane protein</topology>
    </subcellularLocation>
</comment>
<sequence>MIAILNSFFANITLIISFVFVFLKTKEYLVGKEKMISRQIWIVPLVLSLLSVAVMFHPLEHNGILFDLRGIPLFLISYMFGWRLGLIAIIIPSVLRFYFGGPTVEEGIMLGILMPYIVGALFHRKAFYTPPFTIIRFRHMLMAFAVNEVLRVSLMVLGTAAEVRILAALVVFELAGIVCIALMMNESSQKMLTVKKLERLSRMDSKTNLYNLAYFEQKVKNLASHNESYVIAMFDIDYFKQFNDTHGHPAGDAVLQTISRILSENMRKEDVYARYGGEEFILCFSDVESLEMAAVIAERLREQVEAQVFDGERTQPDGRLTISIGLSGVINGKTLDEAIEEADQALYRAKHAGRNQVAV</sequence>
<evidence type="ECO:0000256" key="4">
    <source>
        <dbReference type="ARBA" id="ARBA00022989"/>
    </source>
</evidence>
<feature type="transmembrane region" description="Helical" evidence="6">
    <location>
        <begin position="165"/>
        <end position="185"/>
    </location>
</feature>
<protein>
    <recommendedName>
        <fullName evidence="7">GGDEF domain-containing protein</fullName>
    </recommendedName>
</protein>
<name>A0A1Q2L2B6_9BACL</name>
<feature type="transmembrane region" description="Helical" evidence="6">
    <location>
        <begin position="40"/>
        <end position="59"/>
    </location>
</feature>
<feature type="domain" description="GGDEF" evidence="7">
    <location>
        <begin position="227"/>
        <end position="359"/>
    </location>
</feature>
<dbReference type="InterPro" id="IPR043128">
    <property type="entry name" value="Rev_trsase/Diguanyl_cyclase"/>
</dbReference>
<dbReference type="NCBIfam" id="TIGR00254">
    <property type="entry name" value="GGDEF"/>
    <property type="match status" value="1"/>
</dbReference>
<dbReference type="GO" id="GO:1902201">
    <property type="term" value="P:negative regulation of bacterial-type flagellum-dependent cell motility"/>
    <property type="evidence" value="ECO:0007669"/>
    <property type="project" value="TreeGrafter"/>
</dbReference>
<dbReference type="FunFam" id="3.30.70.270:FF:000001">
    <property type="entry name" value="Diguanylate cyclase domain protein"/>
    <property type="match status" value="1"/>
</dbReference>
<proteinExistence type="predicted"/>
<dbReference type="SUPFAM" id="SSF55073">
    <property type="entry name" value="Nucleotide cyclase"/>
    <property type="match status" value="1"/>
</dbReference>
<evidence type="ECO:0000256" key="5">
    <source>
        <dbReference type="ARBA" id="ARBA00023136"/>
    </source>
</evidence>
<dbReference type="RefSeq" id="WP_232336723.1">
    <property type="nucleotide sequence ID" value="NZ_CP019640.1"/>
</dbReference>
<dbReference type="InterPro" id="IPR000160">
    <property type="entry name" value="GGDEF_dom"/>
</dbReference>